<keyword evidence="1" id="KW-0472">Membrane</keyword>
<keyword evidence="3" id="KW-1185">Reference proteome</keyword>
<dbReference type="Proteomes" id="UP000199614">
    <property type="component" value="Unassembled WGS sequence"/>
</dbReference>
<accession>A0A1I4ZYF3</accession>
<keyword evidence="1" id="KW-1133">Transmembrane helix</keyword>
<organism evidence="2 3">
    <name type="scientific">Pseudonocardia ammonioxydans</name>
    <dbReference type="NCBI Taxonomy" id="260086"/>
    <lineage>
        <taxon>Bacteria</taxon>
        <taxon>Bacillati</taxon>
        <taxon>Actinomycetota</taxon>
        <taxon>Actinomycetes</taxon>
        <taxon>Pseudonocardiales</taxon>
        <taxon>Pseudonocardiaceae</taxon>
        <taxon>Pseudonocardia</taxon>
    </lineage>
</organism>
<dbReference type="AlphaFoldDB" id="A0A1I4ZYF3"/>
<name>A0A1I4ZYF3_PSUAM</name>
<evidence type="ECO:0000256" key="1">
    <source>
        <dbReference type="SAM" id="Phobius"/>
    </source>
</evidence>
<sequence length="56" mass="5726">MCVAVLWIGGAALYLGLPLGGALRALSVPASAGFSVLGGYLGFRRLVGLRRRPLAA</sequence>
<dbReference type="EMBL" id="FOUY01000016">
    <property type="protein sequence ID" value="SFN55206.1"/>
    <property type="molecule type" value="Genomic_DNA"/>
</dbReference>
<protein>
    <submittedName>
        <fullName evidence="2">Uncharacterized protein</fullName>
    </submittedName>
</protein>
<proteinExistence type="predicted"/>
<gene>
    <name evidence="2" type="ORF">SAMN05216207_101685</name>
</gene>
<dbReference type="STRING" id="260086.SAMN05216207_101685"/>
<evidence type="ECO:0000313" key="2">
    <source>
        <dbReference type="EMBL" id="SFN55206.1"/>
    </source>
</evidence>
<reference evidence="2 3" key="1">
    <citation type="submission" date="2016-10" db="EMBL/GenBank/DDBJ databases">
        <authorList>
            <person name="de Groot N.N."/>
        </authorList>
    </citation>
    <scope>NUCLEOTIDE SEQUENCE [LARGE SCALE GENOMIC DNA]</scope>
    <source>
        <strain evidence="2 3">CGMCC 4.1877</strain>
    </source>
</reference>
<keyword evidence="1" id="KW-0812">Transmembrane</keyword>
<feature type="transmembrane region" description="Helical" evidence="1">
    <location>
        <begin position="28"/>
        <end position="47"/>
    </location>
</feature>
<evidence type="ECO:0000313" key="3">
    <source>
        <dbReference type="Proteomes" id="UP000199614"/>
    </source>
</evidence>